<evidence type="ECO:0000256" key="6">
    <source>
        <dbReference type="ARBA" id="ARBA00022490"/>
    </source>
</evidence>
<evidence type="ECO:0000256" key="11">
    <source>
        <dbReference type="HAMAP-Rule" id="MF_00493"/>
    </source>
</evidence>
<dbReference type="GO" id="GO:0005975">
    <property type="term" value="P:carbohydrate metabolic process"/>
    <property type="evidence" value="ECO:0007669"/>
    <property type="project" value="InterPro"/>
</dbReference>
<dbReference type="GO" id="GO:0004801">
    <property type="term" value="F:transaldolase activity"/>
    <property type="evidence" value="ECO:0007669"/>
    <property type="project" value="UniProtKB-UniRule"/>
</dbReference>
<dbReference type="Pfam" id="PF00923">
    <property type="entry name" value="TAL_FSA"/>
    <property type="match status" value="1"/>
</dbReference>
<dbReference type="GO" id="GO:0005737">
    <property type="term" value="C:cytoplasm"/>
    <property type="evidence" value="ECO:0007669"/>
    <property type="project" value="UniProtKB-SubCell"/>
</dbReference>
<dbReference type="EC" id="2.2.1.2" evidence="5 11"/>
<dbReference type="Proteomes" id="UP001232063">
    <property type="component" value="Unassembled WGS sequence"/>
</dbReference>
<dbReference type="RefSeq" id="WP_314508933.1">
    <property type="nucleotide sequence ID" value="NZ_JASJOU010000001.1"/>
</dbReference>
<dbReference type="PIRSF" id="PIRSF036915">
    <property type="entry name" value="Trnald_Bac_Plnt"/>
    <property type="match status" value="1"/>
</dbReference>
<comment type="subcellular location">
    <subcellularLocation>
        <location evidence="2 11">Cytoplasm</location>
    </subcellularLocation>
</comment>
<comment type="pathway">
    <text evidence="3 11">Carbohydrate degradation; pentose phosphate pathway; D-glyceraldehyde 3-phosphate and beta-D-fructose 6-phosphate from D-ribose 5-phosphate and D-xylulose 5-phosphate (non-oxidative stage): step 2/3.</text>
</comment>
<evidence type="ECO:0000256" key="2">
    <source>
        <dbReference type="ARBA" id="ARBA00004496"/>
    </source>
</evidence>
<evidence type="ECO:0000256" key="8">
    <source>
        <dbReference type="ARBA" id="ARBA00023126"/>
    </source>
</evidence>
<evidence type="ECO:0000256" key="1">
    <source>
        <dbReference type="ARBA" id="ARBA00003518"/>
    </source>
</evidence>
<dbReference type="InterPro" id="IPR013785">
    <property type="entry name" value="Aldolase_TIM"/>
</dbReference>
<evidence type="ECO:0000256" key="7">
    <source>
        <dbReference type="ARBA" id="ARBA00022679"/>
    </source>
</evidence>
<dbReference type="EMBL" id="JASJOU010000001">
    <property type="protein sequence ID" value="MDJ1499413.1"/>
    <property type="molecule type" value="Genomic_DNA"/>
</dbReference>
<comment type="catalytic activity">
    <reaction evidence="10 11">
        <text>D-sedoheptulose 7-phosphate + D-glyceraldehyde 3-phosphate = D-erythrose 4-phosphate + beta-D-fructose 6-phosphate</text>
        <dbReference type="Rhea" id="RHEA:17053"/>
        <dbReference type="ChEBI" id="CHEBI:16897"/>
        <dbReference type="ChEBI" id="CHEBI:57483"/>
        <dbReference type="ChEBI" id="CHEBI:57634"/>
        <dbReference type="ChEBI" id="CHEBI:59776"/>
        <dbReference type="EC" id="2.2.1.2"/>
    </reaction>
</comment>
<evidence type="ECO:0000256" key="3">
    <source>
        <dbReference type="ARBA" id="ARBA00004857"/>
    </source>
</evidence>
<dbReference type="CDD" id="cd00955">
    <property type="entry name" value="Transaldolase_like"/>
    <property type="match status" value="1"/>
</dbReference>
<dbReference type="PROSITE" id="PS00958">
    <property type="entry name" value="TRANSALDOLASE_2"/>
    <property type="match status" value="1"/>
</dbReference>
<dbReference type="InterPro" id="IPR001585">
    <property type="entry name" value="TAL/FSA"/>
</dbReference>
<dbReference type="Gene3D" id="3.20.20.70">
    <property type="entry name" value="Aldolase class I"/>
    <property type="match status" value="1"/>
</dbReference>
<dbReference type="PANTHER" id="PTHR10683:SF31">
    <property type="entry name" value="TRANSALDOLASE"/>
    <property type="match status" value="1"/>
</dbReference>
<dbReference type="HAMAP" id="MF_00493">
    <property type="entry name" value="Transaldolase_2"/>
    <property type="match status" value="1"/>
</dbReference>
<comment type="similarity">
    <text evidence="4 11">Belongs to the transaldolase family. Type 2 subfamily.</text>
</comment>
<evidence type="ECO:0000256" key="4">
    <source>
        <dbReference type="ARBA" id="ARBA00008426"/>
    </source>
</evidence>
<reference evidence="12" key="1">
    <citation type="submission" date="2023-05" db="EMBL/GenBank/DDBJ databases">
        <authorList>
            <person name="Zhang X."/>
        </authorList>
    </citation>
    <scope>NUCLEOTIDE SEQUENCE</scope>
    <source>
        <strain evidence="12">BD1B2-1</strain>
    </source>
</reference>
<organism evidence="12 13">
    <name type="scientific">Xanthocytophaga agilis</name>
    <dbReference type="NCBI Taxonomy" id="3048010"/>
    <lineage>
        <taxon>Bacteria</taxon>
        <taxon>Pseudomonadati</taxon>
        <taxon>Bacteroidota</taxon>
        <taxon>Cytophagia</taxon>
        <taxon>Cytophagales</taxon>
        <taxon>Rhodocytophagaceae</taxon>
        <taxon>Xanthocytophaga</taxon>
    </lineage>
</organism>
<accession>A0AAE3UEC8</accession>
<gene>
    <name evidence="11 12" type="primary">tal</name>
    <name evidence="12" type="ORF">QNI22_02080</name>
</gene>
<dbReference type="InterPro" id="IPR018225">
    <property type="entry name" value="Transaldolase_AS"/>
</dbReference>
<feature type="active site" description="Schiff-base intermediate with substrate" evidence="11">
    <location>
        <position position="146"/>
    </location>
</feature>
<keyword evidence="6 11" id="KW-0963">Cytoplasm</keyword>
<keyword evidence="8 11" id="KW-0570">Pentose shunt</keyword>
<comment type="function">
    <text evidence="1 11">Transaldolase is important for the balance of metabolites in the pentose-phosphate pathway.</text>
</comment>
<protein>
    <recommendedName>
        <fullName evidence="5 11">Transaldolase</fullName>
        <ecNumber evidence="5 11">2.2.1.2</ecNumber>
    </recommendedName>
</protein>
<dbReference type="SUPFAM" id="SSF51569">
    <property type="entry name" value="Aldolase"/>
    <property type="match status" value="1"/>
</dbReference>
<keyword evidence="13" id="KW-1185">Reference proteome</keyword>
<dbReference type="GO" id="GO:0006098">
    <property type="term" value="P:pentose-phosphate shunt"/>
    <property type="evidence" value="ECO:0007669"/>
    <property type="project" value="UniProtKB-UniRule"/>
</dbReference>
<dbReference type="NCBIfam" id="TIGR00876">
    <property type="entry name" value="tal_mycobact"/>
    <property type="match status" value="1"/>
</dbReference>
<name>A0AAE3UEC8_9BACT</name>
<dbReference type="AlphaFoldDB" id="A0AAE3UEC8"/>
<keyword evidence="9 11" id="KW-0704">Schiff base</keyword>
<proteinExistence type="inferred from homology"/>
<evidence type="ECO:0000313" key="13">
    <source>
        <dbReference type="Proteomes" id="UP001232063"/>
    </source>
</evidence>
<evidence type="ECO:0000256" key="10">
    <source>
        <dbReference type="ARBA" id="ARBA00048810"/>
    </source>
</evidence>
<evidence type="ECO:0000313" key="12">
    <source>
        <dbReference type="EMBL" id="MDJ1499413.1"/>
    </source>
</evidence>
<evidence type="ECO:0000256" key="9">
    <source>
        <dbReference type="ARBA" id="ARBA00023270"/>
    </source>
</evidence>
<comment type="caution">
    <text evidence="12">The sequence shown here is derived from an EMBL/GenBank/DDBJ whole genome shotgun (WGS) entry which is preliminary data.</text>
</comment>
<dbReference type="PANTHER" id="PTHR10683">
    <property type="entry name" value="TRANSALDOLASE"/>
    <property type="match status" value="1"/>
</dbReference>
<evidence type="ECO:0000256" key="5">
    <source>
        <dbReference type="ARBA" id="ARBA00013151"/>
    </source>
</evidence>
<dbReference type="InterPro" id="IPR004732">
    <property type="entry name" value="Transaldolase_2"/>
</dbReference>
<dbReference type="NCBIfam" id="NF002881">
    <property type="entry name" value="PRK03343.1"/>
    <property type="match status" value="1"/>
</dbReference>
<sequence>MKKNTLNPLVQVNELGQSIWLDFINRQLLRDGNLQRLIDEDGLRGMTSNPAIFEKAMTGSNEYDDDIRQLTQQEHTTKEIYEAMAVADVQRACDAFLPVYNDPDNNRTDGYVSLEVAPTLVHDTQGTIEEGRRLWKAVNRPNLMIKVPGTEEGLPAIQTLLTEGINVNVTLLFSVERYRAVAETYIAALAARAASGKPIDGISSVASFFLSRIDLLLDPLLEKIVQSGGEKGALAQEMLGQVAIASAKTAYRVYKEVFSSMRFQELMDKGAATQRLLWASTGNKNPLYSPLKYVESLIGPKTVNTVPLETLQIYRADGKPVIRLEDNLEQAESLLARLPELGIDLETIAAQLEQEGIYKFNDPFEKLMKGLEEKREQFATQTAS</sequence>
<keyword evidence="7 11" id="KW-0808">Transferase</keyword>